<reference evidence="2 3" key="1">
    <citation type="submission" date="2019-05" db="EMBL/GenBank/DDBJ databases">
        <title>Mikania micrantha, genome provides insights into the molecular mechanism of rapid growth.</title>
        <authorList>
            <person name="Liu B."/>
        </authorList>
    </citation>
    <scope>NUCLEOTIDE SEQUENCE [LARGE SCALE GENOMIC DNA]</scope>
    <source>
        <strain evidence="2">NLD-2019</strain>
        <tissue evidence="2">Leaf</tissue>
    </source>
</reference>
<feature type="region of interest" description="Disordered" evidence="1">
    <location>
        <begin position="1"/>
        <end position="40"/>
    </location>
</feature>
<comment type="caution">
    <text evidence="2">The sequence shown here is derived from an EMBL/GenBank/DDBJ whole genome shotgun (WGS) entry which is preliminary data.</text>
</comment>
<gene>
    <name evidence="2" type="ORF">E3N88_18349</name>
</gene>
<feature type="compositionally biased region" description="Basic and acidic residues" evidence="1">
    <location>
        <begin position="158"/>
        <end position="172"/>
    </location>
</feature>
<dbReference type="EMBL" id="SZYD01000009">
    <property type="protein sequence ID" value="KAD5318403.1"/>
    <property type="molecule type" value="Genomic_DNA"/>
</dbReference>
<keyword evidence="3" id="KW-1185">Reference proteome</keyword>
<sequence length="185" mass="21136">MMSGKITEGSYPGDKGSGGIQKNSGEEPKRRAINEEEKRTGNIHYISNTYHMSIKESNQFEGKFGKERNHVSEKCHCPQVIVTEELDEEEVEVTITPNFVKNHREALKARLAELEYRKKLEKLKARLTYDEGGPEGTPKEPGYGEELWDKILKMMEEQKTPQIQKEKNKDTAKSGGGWAMEMTRC</sequence>
<dbReference type="Proteomes" id="UP000326396">
    <property type="component" value="Linkage Group LG17"/>
</dbReference>
<dbReference type="AlphaFoldDB" id="A0A5N6NWA1"/>
<evidence type="ECO:0000313" key="3">
    <source>
        <dbReference type="Proteomes" id="UP000326396"/>
    </source>
</evidence>
<feature type="compositionally biased region" description="Basic and acidic residues" evidence="1">
    <location>
        <begin position="24"/>
        <end position="40"/>
    </location>
</feature>
<feature type="region of interest" description="Disordered" evidence="1">
    <location>
        <begin position="158"/>
        <end position="185"/>
    </location>
</feature>
<proteinExistence type="predicted"/>
<organism evidence="2 3">
    <name type="scientific">Mikania micrantha</name>
    <name type="common">bitter vine</name>
    <dbReference type="NCBI Taxonomy" id="192012"/>
    <lineage>
        <taxon>Eukaryota</taxon>
        <taxon>Viridiplantae</taxon>
        <taxon>Streptophyta</taxon>
        <taxon>Embryophyta</taxon>
        <taxon>Tracheophyta</taxon>
        <taxon>Spermatophyta</taxon>
        <taxon>Magnoliopsida</taxon>
        <taxon>eudicotyledons</taxon>
        <taxon>Gunneridae</taxon>
        <taxon>Pentapetalae</taxon>
        <taxon>asterids</taxon>
        <taxon>campanulids</taxon>
        <taxon>Asterales</taxon>
        <taxon>Asteraceae</taxon>
        <taxon>Asteroideae</taxon>
        <taxon>Heliantheae alliance</taxon>
        <taxon>Eupatorieae</taxon>
        <taxon>Mikania</taxon>
    </lineage>
</organism>
<accession>A0A5N6NWA1</accession>
<protein>
    <submittedName>
        <fullName evidence="2">Uncharacterized protein</fullName>
    </submittedName>
</protein>
<evidence type="ECO:0000256" key="1">
    <source>
        <dbReference type="SAM" id="MobiDB-lite"/>
    </source>
</evidence>
<evidence type="ECO:0000313" key="2">
    <source>
        <dbReference type="EMBL" id="KAD5318403.1"/>
    </source>
</evidence>
<name>A0A5N6NWA1_9ASTR</name>